<dbReference type="PROSITE" id="PS50902">
    <property type="entry name" value="FLAVODOXIN_LIKE"/>
    <property type="match status" value="1"/>
</dbReference>
<dbReference type="PROSITE" id="PS51379">
    <property type="entry name" value="4FE4S_FER_2"/>
    <property type="match status" value="2"/>
</dbReference>
<sequence length="279" mass="30770">MTNKQNPLKIDIWYFSATGNTKAIARVLQEEFSILGADTNLIDITPLDSRNPGILPGTGDVIVLGLPVHSWRAPRVIREWLVTLKGQGKKCAMFFTYGGFGIHPSHYSTRKILEQQGFSVVGSAEFPASHTFNLGGWNALKNRPDRSDFDVAREYAAAVLRRFTGEDPGFPPEMEPTTHPESILDSIEQFRFKILTKLPSRDGTCSNCGICADVCPTGSMDAIAGKANRDTCIACLACVVSCPEQTITINDMTESWAYKLTVEQISEAAMQEKKSKIYL</sequence>
<dbReference type="PANTHER" id="PTHR43687:SF1">
    <property type="entry name" value="FERREDOXIN III"/>
    <property type="match status" value="1"/>
</dbReference>
<reference evidence="7 8" key="1">
    <citation type="submission" date="2018-05" db="EMBL/GenBank/DDBJ databases">
        <title>Draft genome of Methanospirillum stamsii Pt1.</title>
        <authorList>
            <person name="Dueholm M.S."/>
            <person name="Nielsen P.H."/>
            <person name="Bakmann L.F."/>
            <person name="Otzen D.E."/>
        </authorList>
    </citation>
    <scope>NUCLEOTIDE SEQUENCE [LARGE SCALE GENOMIC DNA]</scope>
    <source>
        <strain evidence="7 8">Pt1</strain>
    </source>
</reference>
<dbReference type="InterPro" id="IPR047964">
    <property type="entry name" value="EFR1-like"/>
</dbReference>
<dbReference type="Gene3D" id="3.40.50.360">
    <property type="match status" value="1"/>
</dbReference>
<dbReference type="EMBL" id="QGMZ01000035">
    <property type="protein sequence ID" value="PWR71181.1"/>
    <property type="molecule type" value="Genomic_DNA"/>
</dbReference>
<gene>
    <name evidence="7" type="ORF">DLD82_14000</name>
</gene>
<dbReference type="Pfam" id="PF13237">
    <property type="entry name" value="Fer4_10"/>
    <property type="match status" value="1"/>
</dbReference>
<dbReference type="NCBIfam" id="NF038196">
    <property type="entry name" value="ferrodoxin_EFR1"/>
    <property type="match status" value="1"/>
</dbReference>
<feature type="domain" description="Flavodoxin-like" evidence="5">
    <location>
        <begin position="10"/>
        <end position="160"/>
    </location>
</feature>
<feature type="domain" description="4Fe-4S ferredoxin-type" evidence="6">
    <location>
        <begin position="197"/>
        <end position="221"/>
    </location>
</feature>
<dbReference type="InterPro" id="IPR050572">
    <property type="entry name" value="Fe-S_Ferredoxin"/>
</dbReference>
<dbReference type="AlphaFoldDB" id="A0A2V2N6N5"/>
<keyword evidence="4" id="KW-0411">Iron-sulfur</keyword>
<dbReference type="PROSITE" id="PS00198">
    <property type="entry name" value="4FE4S_FER_1"/>
    <property type="match status" value="2"/>
</dbReference>
<name>A0A2V2N6N5_9EURY</name>
<evidence type="ECO:0000259" key="5">
    <source>
        <dbReference type="PROSITE" id="PS50902"/>
    </source>
</evidence>
<dbReference type="InterPro" id="IPR017900">
    <property type="entry name" value="4Fe4S_Fe_S_CS"/>
</dbReference>
<evidence type="ECO:0000256" key="2">
    <source>
        <dbReference type="ARBA" id="ARBA00022723"/>
    </source>
</evidence>
<proteinExistence type="predicted"/>
<keyword evidence="3" id="KW-0408">Iron</keyword>
<dbReference type="Proteomes" id="UP000245934">
    <property type="component" value="Unassembled WGS sequence"/>
</dbReference>
<evidence type="ECO:0000256" key="1">
    <source>
        <dbReference type="ARBA" id="ARBA00022485"/>
    </source>
</evidence>
<keyword evidence="2" id="KW-0479">Metal-binding</keyword>
<dbReference type="InterPro" id="IPR029039">
    <property type="entry name" value="Flavoprotein-like_sf"/>
</dbReference>
<dbReference type="GeneID" id="97608469"/>
<dbReference type="GO" id="GO:0010181">
    <property type="term" value="F:FMN binding"/>
    <property type="evidence" value="ECO:0007669"/>
    <property type="project" value="InterPro"/>
</dbReference>
<accession>A0A2V2N6N5</accession>
<dbReference type="InterPro" id="IPR017896">
    <property type="entry name" value="4Fe4S_Fe-S-bd"/>
</dbReference>
<protein>
    <submittedName>
        <fullName evidence="7">4Fe-4S ferredoxin</fullName>
    </submittedName>
</protein>
<evidence type="ECO:0000259" key="6">
    <source>
        <dbReference type="PROSITE" id="PS51379"/>
    </source>
</evidence>
<keyword evidence="8" id="KW-1185">Reference proteome</keyword>
<comment type="caution">
    <text evidence="7">The sequence shown here is derived from an EMBL/GenBank/DDBJ whole genome shotgun (WGS) entry which is preliminary data.</text>
</comment>
<evidence type="ECO:0000313" key="7">
    <source>
        <dbReference type="EMBL" id="PWR71181.1"/>
    </source>
</evidence>
<keyword evidence="1" id="KW-0004">4Fe-4S</keyword>
<dbReference type="PANTHER" id="PTHR43687">
    <property type="entry name" value="ADENYLYLSULFATE REDUCTASE, BETA SUBUNIT"/>
    <property type="match status" value="1"/>
</dbReference>
<dbReference type="Gene3D" id="3.30.70.20">
    <property type="match status" value="1"/>
</dbReference>
<dbReference type="SUPFAM" id="SSF54862">
    <property type="entry name" value="4Fe-4S ferredoxins"/>
    <property type="match status" value="1"/>
</dbReference>
<dbReference type="GO" id="GO:0016491">
    <property type="term" value="F:oxidoreductase activity"/>
    <property type="evidence" value="ECO:0007669"/>
    <property type="project" value="UniProtKB-ARBA"/>
</dbReference>
<dbReference type="GO" id="GO:0046872">
    <property type="term" value="F:metal ion binding"/>
    <property type="evidence" value="ECO:0007669"/>
    <property type="project" value="UniProtKB-KW"/>
</dbReference>
<feature type="domain" description="4Fe-4S ferredoxin-type" evidence="6">
    <location>
        <begin position="223"/>
        <end position="252"/>
    </location>
</feature>
<dbReference type="InterPro" id="IPR008254">
    <property type="entry name" value="Flavodoxin/NO_synth"/>
</dbReference>
<dbReference type="GO" id="GO:0051539">
    <property type="term" value="F:4 iron, 4 sulfur cluster binding"/>
    <property type="evidence" value="ECO:0007669"/>
    <property type="project" value="UniProtKB-KW"/>
</dbReference>
<evidence type="ECO:0000256" key="3">
    <source>
        <dbReference type="ARBA" id="ARBA00023004"/>
    </source>
</evidence>
<dbReference type="RefSeq" id="WP_109941754.1">
    <property type="nucleotide sequence ID" value="NZ_CP176366.1"/>
</dbReference>
<evidence type="ECO:0000256" key="4">
    <source>
        <dbReference type="ARBA" id="ARBA00023014"/>
    </source>
</evidence>
<dbReference type="SUPFAM" id="SSF52218">
    <property type="entry name" value="Flavoproteins"/>
    <property type="match status" value="1"/>
</dbReference>
<dbReference type="OrthoDB" id="73155at2157"/>
<organism evidence="7 8">
    <name type="scientific">Methanospirillum stamsii</name>
    <dbReference type="NCBI Taxonomy" id="1277351"/>
    <lineage>
        <taxon>Archaea</taxon>
        <taxon>Methanobacteriati</taxon>
        <taxon>Methanobacteriota</taxon>
        <taxon>Stenosarchaea group</taxon>
        <taxon>Methanomicrobia</taxon>
        <taxon>Methanomicrobiales</taxon>
        <taxon>Methanospirillaceae</taxon>
        <taxon>Methanospirillum</taxon>
    </lineage>
</organism>
<evidence type="ECO:0000313" key="8">
    <source>
        <dbReference type="Proteomes" id="UP000245934"/>
    </source>
</evidence>